<dbReference type="EMBL" id="JAIMJA010000003">
    <property type="protein sequence ID" value="MCE2593885.1"/>
    <property type="molecule type" value="Genomic_DNA"/>
</dbReference>
<evidence type="ECO:0000256" key="2">
    <source>
        <dbReference type="ARBA" id="ARBA00022475"/>
    </source>
</evidence>
<dbReference type="RefSeq" id="WP_233051475.1">
    <property type="nucleotide sequence ID" value="NZ_JAIMJA010000003.1"/>
</dbReference>
<evidence type="ECO:0000256" key="4">
    <source>
        <dbReference type="ARBA" id="ARBA00022989"/>
    </source>
</evidence>
<feature type="transmembrane region" description="Helical" evidence="6">
    <location>
        <begin position="312"/>
        <end position="335"/>
    </location>
</feature>
<feature type="transmembrane region" description="Helical" evidence="6">
    <location>
        <begin position="342"/>
        <end position="366"/>
    </location>
</feature>
<comment type="caution">
    <text evidence="7">The sequence shown here is derived from an EMBL/GenBank/DDBJ whole genome shotgun (WGS) entry which is preliminary data.</text>
</comment>
<dbReference type="PIRSF" id="PIRSF006060">
    <property type="entry name" value="AA_transporter"/>
    <property type="match status" value="1"/>
</dbReference>
<evidence type="ECO:0000256" key="5">
    <source>
        <dbReference type="ARBA" id="ARBA00023136"/>
    </source>
</evidence>
<accession>A0ABS8W929</accession>
<reference evidence="7 8" key="1">
    <citation type="journal article" date="2022" name="Environ. Microbiol. Rep.">
        <title>Eco-phylogenetic analyses reveal divergent evolution of vitamin B12 metabolism in the marine bacterial family 'Psychromonadaceae'.</title>
        <authorList>
            <person name="Jin X."/>
            <person name="Yang Y."/>
            <person name="Cao H."/>
            <person name="Gao B."/>
            <person name="Zhao Z."/>
        </authorList>
    </citation>
    <scope>NUCLEOTIDE SEQUENCE [LARGE SCALE GENOMIC DNA]</scope>
    <source>
        <strain evidence="7 8">MKS20</strain>
    </source>
</reference>
<dbReference type="Pfam" id="PF13520">
    <property type="entry name" value="AA_permease_2"/>
    <property type="match status" value="1"/>
</dbReference>
<feature type="transmembrane region" description="Helical" evidence="6">
    <location>
        <begin position="89"/>
        <end position="111"/>
    </location>
</feature>
<name>A0ABS8W929_9GAMM</name>
<feature type="transmembrane region" description="Helical" evidence="6">
    <location>
        <begin position="271"/>
        <end position="292"/>
    </location>
</feature>
<protein>
    <submittedName>
        <fullName evidence="7">L-methionine/branched-chain amino acid transporter</fullName>
    </submittedName>
</protein>
<evidence type="ECO:0000256" key="3">
    <source>
        <dbReference type="ARBA" id="ARBA00022692"/>
    </source>
</evidence>
<keyword evidence="2" id="KW-1003">Cell membrane</keyword>
<organism evidence="7 8">
    <name type="scientific">Motilimonas cestriensis</name>
    <dbReference type="NCBI Taxonomy" id="2742685"/>
    <lineage>
        <taxon>Bacteria</taxon>
        <taxon>Pseudomonadati</taxon>
        <taxon>Pseudomonadota</taxon>
        <taxon>Gammaproteobacteria</taxon>
        <taxon>Alteromonadales</taxon>
        <taxon>Alteromonadales genera incertae sedis</taxon>
        <taxon>Motilimonas</taxon>
    </lineage>
</organism>
<feature type="transmembrane region" description="Helical" evidence="6">
    <location>
        <begin position="117"/>
        <end position="138"/>
    </location>
</feature>
<feature type="transmembrane region" description="Helical" evidence="6">
    <location>
        <begin position="12"/>
        <end position="33"/>
    </location>
</feature>
<dbReference type="PANTHER" id="PTHR42770">
    <property type="entry name" value="AMINO ACID TRANSPORTER-RELATED"/>
    <property type="match status" value="1"/>
</dbReference>
<evidence type="ECO:0000256" key="6">
    <source>
        <dbReference type="SAM" id="Phobius"/>
    </source>
</evidence>
<dbReference type="Gene3D" id="1.20.1740.10">
    <property type="entry name" value="Amino acid/polyamine transporter I"/>
    <property type="match status" value="1"/>
</dbReference>
<keyword evidence="5 6" id="KW-0472">Membrane</keyword>
<comment type="subcellular location">
    <subcellularLocation>
        <location evidence="1">Cell membrane</location>
        <topology evidence="1">Multi-pass membrane protein</topology>
    </subcellularLocation>
</comment>
<dbReference type="NCBIfam" id="NF008245">
    <property type="entry name" value="PRK11021.1"/>
    <property type="match status" value="1"/>
</dbReference>
<keyword evidence="4 6" id="KW-1133">Transmembrane helix</keyword>
<evidence type="ECO:0000256" key="1">
    <source>
        <dbReference type="ARBA" id="ARBA00004651"/>
    </source>
</evidence>
<feature type="transmembrane region" description="Helical" evidence="6">
    <location>
        <begin position="150"/>
        <end position="168"/>
    </location>
</feature>
<proteinExistence type="predicted"/>
<keyword evidence="8" id="KW-1185">Reference proteome</keyword>
<feature type="transmembrane region" description="Helical" evidence="6">
    <location>
        <begin position="372"/>
        <end position="405"/>
    </location>
</feature>
<keyword evidence="3 6" id="KW-0812">Transmembrane</keyword>
<dbReference type="InterPro" id="IPR002293">
    <property type="entry name" value="AA/rel_permease1"/>
</dbReference>
<gene>
    <name evidence="7" type="primary">yjeH</name>
    <name evidence="7" type="ORF">K6Y31_03545</name>
</gene>
<evidence type="ECO:0000313" key="7">
    <source>
        <dbReference type="EMBL" id="MCE2593885.1"/>
    </source>
</evidence>
<evidence type="ECO:0000313" key="8">
    <source>
        <dbReference type="Proteomes" id="UP001201273"/>
    </source>
</evidence>
<dbReference type="InterPro" id="IPR050367">
    <property type="entry name" value="APC_superfamily"/>
</dbReference>
<dbReference type="Proteomes" id="UP001201273">
    <property type="component" value="Unassembled WGS sequence"/>
</dbReference>
<feature type="transmembrane region" description="Helical" evidence="6">
    <location>
        <begin position="39"/>
        <end position="62"/>
    </location>
</feature>
<feature type="transmembrane region" description="Helical" evidence="6">
    <location>
        <begin position="188"/>
        <end position="206"/>
    </location>
</feature>
<sequence>MSKQQGSISVTQGAGMLLATLLGSGVLLVPALVASESGVYSLLAWLLMALAILPIVFTFAVLGKRYPDQGGTAHFVKLAFGRRASASLAWLYVSIAPIGPPVVLITGAAYLTQLLGLSLSVALLVELLMLAVILLLNVLKLTTSVRFQTLLSFIVTAIIITICSVALWQSDQPLPAGELVPWQVGQSMATIFWCFVGIEAICHVSNDFKRPEIDFPRAVLLGVVMAGAIYFVLSIAVLKYGAYGSEAKNLLSVLFVAQSALGYWGHRLMALVGFIACFCAVNLYVLSFARMLASMAEQGHVPKRLGQTNANLSPVLAVLVVVFVIAFVLIIRAWLDWSFASLLAYANAVFVLIYLAAGLAAIKLLSGIGRYWAWFTTLFCGGVALLMGVDVLYGLAVFFLTFVGYHLQQKRLARKPATAL</sequence>
<dbReference type="PANTHER" id="PTHR42770:SF13">
    <property type="entry name" value="L-METHIONINE_BRANCHED-CHAIN AMINO ACID EXPORTER YJEH"/>
    <property type="match status" value="1"/>
</dbReference>
<feature type="transmembrane region" description="Helical" evidence="6">
    <location>
        <begin position="218"/>
        <end position="241"/>
    </location>
</feature>